<evidence type="ECO:0008006" key="3">
    <source>
        <dbReference type="Google" id="ProtNLM"/>
    </source>
</evidence>
<organism evidence="1 2">
    <name type="scientific">Lacibacterium aquatile</name>
    <dbReference type="NCBI Taxonomy" id="1168082"/>
    <lineage>
        <taxon>Bacteria</taxon>
        <taxon>Pseudomonadati</taxon>
        <taxon>Pseudomonadota</taxon>
        <taxon>Alphaproteobacteria</taxon>
        <taxon>Rhodospirillales</taxon>
        <taxon>Rhodospirillaceae</taxon>
    </lineage>
</organism>
<dbReference type="Proteomes" id="UP001597295">
    <property type="component" value="Unassembled WGS sequence"/>
</dbReference>
<proteinExistence type="predicted"/>
<reference evidence="2" key="1">
    <citation type="journal article" date="2019" name="Int. J. Syst. Evol. Microbiol.">
        <title>The Global Catalogue of Microorganisms (GCM) 10K type strain sequencing project: providing services to taxonomists for standard genome sequencing and annotation.</title>
        <authorList>
            <consortium name="The Broad Institute Genomics Platform"/>
            <consortium name="The Broad Institute Genome Sequencing Center for Infectious Disease"/>
            <person name="Wu L."/>
            <person name="Ma J."/>
        </authorList>
    </citation>
    <scope>NUCLEOTIDE SEQUENCE [LARGE SCALE GENOMIC DNA]</scope>
    <source>
        <strain evidence="2">CGMCC 1.19062</strain>
    </source>
</reference>
<comment type="caution">
    <text evidence="1">The sequence shown here is derived from an EMBL/GenBank/DDBJ whole genome shotgun (WGS) entry which is preliminary data.</text>
</comment>
<keyword evidence="2" id="KW-1185">Reference proteome</keyword>
<evidence type="ECO:0000313" key="1">
    <source>
        <dbReference type="EMBL" id="MFD2265419.1"/>
    </source>
</evidence>
<gene>
    <name evidence="1" type="ORF">ACFSM5_21125</name>
</gene>
<evidence type="ECO:0000313" key="2">
    <source>
        <dbReference type="Proteomes" id="UP001597295"/>
    </source>
</evidence>
<sequence length="269" mass="30334">MADVGEARQKSRRRGEILNEETRCIYCEAAPDTIEHMPPTTFFENRHRLSGFEFASCQACNNGTKAADVVASFLLRLNPNGPSDLEAREGKALLGSAEDLAPGFCREITRLQRLRPHVWGRRPSGVLERRVEIALDGPILRRHMEVFSAKLGMALYREYVKAPLPPEGGVFTHWLSGIPQNVADAHFRILPNFDQLRQGKQVSGDQFRLRYNTDERTIVGAMVGFRSNLHISLFAVASPELYAPTFKAMPYDLMRLGQLRQRLLAAEDL</sequence>
<dbReference type="EMBL" id="JBHUIP010000016">
    <property type="protein sequence ID" value="MFD2265419.1"/>
    <property type="molecule type" value="Genomic_DNA"/>
</dbReference>
<name>A0ABW5DY89_9PROT</name>
<protein>
    <recommendedName>
        <fullName evidence="3">HNH endonuclease</fullName>
    </recommendedName>
</protein>
<accession>A0ABW5DY89</accession>